<evidence type="ECO:0000313" key="3">
    <source>
        <dbReference type="EMBL" id="PMD60781.1"/>
    </source>
</evidence>
<dbReference type="PANTHER" id="PTHR39601:SF2">
    <property type="entry name" value="CHORIOGENIN HMINOR"/>
    <property type="match status" value="1"/>
</dbReference>
<gene>
    <name evidence="3" type="ORF">K444DRAFT_642951</name>
</gene>
<dbReference type="InterPro" id="IPR058317">
    <property type="entry name" value="DUF8004"/>
</dbReference>
<feature type="region of interest" description="Disordered" evidence="1">
    <location>
        <begin position="40"/>
        <end position="88"/>
    </location>
</feature>
<feature type="compositionally biased region" description="Low complexity" evidence="1">
    <location>
        <begin position="124"/>
        <end position="137"/>
    </location>
</feature>
<keyword evidence="4" id="KW-1185">Reference proteome</keyword>
<sequence length="936" mass="102913">MLSDSTPSRPSRLRRLSSFLPSISTQSKLQKDVLRKAVPRKQLPAQFEAPPTNAPARLPPAVPNLTSESSNMPVAAPPNRLQKPNGRPLSEDEFLRAAETALPTTNGMLLSPQVVQSENVHGRVVSGPASSSPVSYHSEGEGGHTAISKLRRKSWMPGGKSRSKTASQEERENLFSAWINAGQHKIDYNINGLLSGERVPELWDESADTYVYLSSRGQERGPSFKVHSLVILSSRQLMEVLVGDNVHGEAQGNGFNGRESMSAKSLEEATRNLAVQSVASPPYTPTTSFSEGRSIYDSSVGSIKSFGDLGSGEKHLYFPMHEMTRSQQRSPRQGDIQSTIDVRNLFAFFTGQPLVATRTYPSQFHIFCSIAAMLKKFEYTNFDGTSYGECAQNSFLFYLEEQQLADVRNSREATLEGLILGEAMKCAELYNEAFTHAAGKWNAIQEIKSPLFNQLSTVTRTRLDNASRQLKARLQTVNLRLENFEFPSLFAGIASSTSLEESKAINFKNCKSDYEKLRKVVRSYYVDLHGQWPPKAKSKKNDFNESGLNRLVLKCLYDDFASLYDYLVDRKSLTTRASSTSLDLGATNGSASVAVLRKLLAEFDASTPPVQPPIPFDVPLIPTIASIEPNYVQLSPTDQVKADNRKLKSHEATLILTKSHNLDAEVGKKFMDMFQEFETKESQGKNVQELAEQRIGYWIFLYAVLQSLPLLIVDAPGLHFTKHVEYFLCKPPLGPSPWIDEAARGVQMSLYEVKGTGGYSLLPDDMVNHGVEAIFRRSHCWQLAEMWVGSDTETPQTQTSGPPLSPLSPPPVFGSFSGDGMAIRASSRPLNRSPVIGQHSESSSPTPQPRSRTNSRHHRQSKRQSIALGLEKCGSRPTSRGGSPMIGPGGRRNSSIPSGGGMDSRPASATTNTGMTFDDILGDIPGQAGGKKGKKK</sequence>
<feature type="region of interest" description="Disordered" evidence="1">
    <location>
        <begin position="791"/>
        <end position="936"/>
    </location>
</feature>
<dbReference type="Pfam" id="PF26013">
    <property type="entry name" value="DUF8004"/>
    <property type="match status" value="1"/>
</dbReference>
<dbReference type="AlphaFoldDB" id="A0A2J6TCP1"/>
<dbReference type="RefSeq" id="XP_024737685.1">
    <property type="nucleotide sequence ID" value="XM_024884798.1"/>
</dbReference>
<dbReference type="InParanoid" id="A0A2J6TCP1"/>
<dbReference type="GeneID" id="36592875"/>
<evidence type="ECO:0000313" key="4">
    <source>
        <dbReference type="Proteomes" id="UP000235371"/>
    </source>
</evidence>
<dbReference type="STRING" id="1095630.A0A2J6TCP1"/>
<feature type="compositionally biased region" description="Pro residues" evidence="1">
    <location>
        <begin position="803"/>
        <end position="812"/>
    </location>
</feature>
<dbReference type="EMBL" id="KZ613788">
    <property type="protein sequence ID" value="PMD60781.1"/>
    <property type="molecule type" value="Genomic_DNA"/>
</dbReference>
<dbReference type="Proteomes" id="UP000235371">
    <property type="component" value="Unassembled WGS sequence"/>
</dbReference>
<dbReference type="OrthoDB" id="5300331at2759"/>
<dbReference type="PANTHER" id="PTHR39601">
    <property type="entry name" value="CHORIOGENIN HMINOR"/>
    <property type="match status" value="1"/>
</dbReference>
<feature type="domain" description="DUF8004" evidence="2">
    <location>
        <begin position="393"/>
        <end position="486"/>
    </location>
</feature>
<organism evidence="3 4">
    <name type="scientific">Hyaloscypha bicolor E</name>
    <dbReference type="NCBI Taxonomy" id="1095630"/>
    <lineage>
        <taxon>Eukaryota</taxon>
        <taxon>Fungi</taxon>
        <taxon>Dikarya</taxon>
        <taxon>Ascomycota</taxon>
        <taxon>Pezizomycotina</taxon>
        <taxon>Leotiomycetes</taxon>
        <taxon>Helotiales</taxon>
        <taxon>Hyaloscyphaceae</taxon>
        <taxon>Hyaloscypha</taxon>
        <taxon>Hyaloscypha bicolor</taxon>
    </lineage>
</organism>
<accession>A0A2J6TCP1</accession>
<proteinExistence type="predicted"/>
<evidence type="ECO:0000259" key="2">
    <source>
        <dbReference type="Pfam" id="PF26013"/>
    </source>
</evidence>
<protein>
    <recommendedName>
        <fullName evidence="2">DUF8004 domain-containing protein</fullName>
    </recommendedName>
</protein>
<reference evidence="3 4" key="1">
    <citation type="submission" date="2016-04" db="EMBL/GenBank/DDBJ databases">
        <title>A degradative enzymes factory behind the ericoid mycorrhizal symbiosis.</title>
        <authorList>
            <consortium name="DOE Joint Genome Institute"/>
            <person name="Martino E."/>
            <person name="Morin E."/>
            <person name="Grelet G."/>
            <person name="Kuo A."/>
            <person name="Kohler A."/>
            <person name="Daghino S."/>
            <person name="Barry K."/>
            <person name="Choi C."/>
            <person name="Cichocki N."/>
            <person name="Clum A."/>
            <person name="Copeland A."/>
            <person name="Hainaut M."/>
            <person name="Haridas S."/>
            <person name="Labutti K."/>
            <person name="Lindquist E."/>
            <person name="Lipzen A."/>
            <person name="Khouja H.-R."/>
            <person name="Murat C."/>
            <person name="Ohm R."/>
            <person name="Olson A."/>
            <person name="Spatafora J."/>
            <person name="Veneault-Fourrey C."/>
            <person name="Henrissat B."/>
            <person name="Grigoriev I."/>
            <person name="Martin F."/>
            <person name="Perotto S."/>
        </authorList>
    </citation>
    <scope>NUCLEOTIDE SEQUENCE [LARGE SCALE GENOMIC DNA]</scope>
    <source>
        <strain evidence="3 4">E</strain>
    </source>
</reference>
<feature type="compositionally biased region" description="Low complexity" evidence="1">
    <location>
        <begin position="840"/>
        <end position="852"/>
    </location>
</feature>
<feature type="region of interest" description="Disordered" evidence="1">
    <location>
        <begin position="123"/>
        <end position="168"/>
    </location>
</feature>
<evidence type="ECO:0000256" key="1">
    <source>
        <dbReference type="SAM" id="MobiDB-lite"/>
    </source>
</evidence>
<feature type="compositionally biased region" description="Basic residues" evidence="1">
    <location>
        <begin position="853"/>
        <end position="862"/>
    </location>
</feature>
<name>A0A2J6TCP1_9HELO</name>